<keyword evidence="11" id="KW-0697">Rotamase</keyword>
<gene>
    <name evidence="14" type="ORF">GGR27_001477</name>
</gene>
<evidence type="ECO:0000256" key="11">
    <source>
        <dbReference type="PROSITE-ProRule" id="PRU00278"/>
    </source>
</evidence>
<proteinExistence type="inferred from homology"/>
<accession>A0ABX0XAK4</accession>
<comment type="subcellular location">
    <subcellularLocation>
        <location evidence="1">Cell inner membrane</location>
        <topology evidence="1">Single-pass type II membrane protein</topology>
        <orientation evidence="1">Periplasmic side</orientation>
    </subcellularLocation>
</comment>
<evidence type="ECO:0000256" key="8">
    <source>
        <dbReference type="ARBA" id="ARBA00038408"/>
    </source>
</evidence>
<keyword evidence="7" id="KW-0143">Chaperone</keyword>
<dbReference type="InterPro" id="IPR027304">
    <property type="entry name" value="Trigger_fact/SurA_dom_sf"/>
</dbReference>
<keyword evidence="6" id="KW-0472">Membrane</keyword>
<dbReference type="InterPro" id="IPR000297">
    <property type="entry name" value="PPIase_PpiC"/>
</dbReference>
<evidence type="ECO:0000256" key="10">
    <source>
        <dbReference type="ARBA" id="ARBA00042775"/>
    </source>
</evidence>
<comment type="similarity">
    <text evidence="8">Belongs to the PpiD chaperone family.</text>
</comment>
<organism evidence="14 15">
    <name type="scientific">Neolewinella antarctica</name>
    <dbReference type="NCBI Taxonomy" id="442734"/>
    <lineage>
        <taxon>Bacteria</taxon>
        <taxon>Pseudomonadati</taxon>
        <taxon>Bacteroidota</taxon>
        <taxon>Saprospiria</taxon>
        <taxon>Saprospirales</taxon>
        <taxon>Lewinellaceae</taxon>
        <taxon>Neolewinella</taxon>
    </lineage>
</organism>
<feature type="domain" description="PpiC" evidence="13">
    <location>
        <begin position="347"/>
        <end position="447"/>
    </location>
</feature>
<evidence type="ECO:0000256" key="2">
    <source>
        <dbReference type="ARBA" id="ARBA00022475"/>
    </source>
</evidence>
<evidence type="ECO:0000259" key="13">
    <source>
        <dbReference type="PROSITE" id="PS50198"/>
    </source>
</evidence>
<sequence>MALIGKIRNNPLIVLLFIGGGIALFILSEMTNGGAAGPIGPAEQIMGRVGQREIDRNEFERTLSGAFNGGDAFQNRDNLWQFYVDEGVITEEAEEIGLTVSEEELEELEFGSNPSPIIRRNLTDPQTGQLNRTLLDQIKGHIDANTVDQAIQNGELNPDIRTIWRYQRRNIVTNRLQEKMNALVSKAMYAPSWQAQTFADAQLGNRRVAVAQIPFTDLGADDQEVTDADIQTYVDENRSIFNNPEETRVLEYIVFDVEATPADMAKLNENLTTAAAEWRQETTADGDSLFAVANGGTYTGNYEPRERLDGEVADRVLDDMEIGTIYGPYRQDNTMRLVKLRDRVTMADSAKTRHILLSAQTPGQFDAADARADSLINVLNGNRRKFGAMVTEFSEDPGSKDNEGVYEKVTPGQFVRPFDAVLFRTGDVGKLYKVRTSYGVHVVEVMSRSASTSPRAMVATIVEPITPSSDTEDTRLQEAQQFVNGKTSVKALADAGMKVTTTNPVRLATYNLPELGSGQEIKDLMCWAFSADAGDLSGRVYRFTDEVLFYENKYVVAGLKEVVPAGVAPVATVRDAVSPQVRNRVVGARVRGELSGQSLSNVAAQYGVTIDTVSSNPSLSSLPRIGNEPKVIAAAARATIGQPITVVGNTGVYVVEAITDAATGTSGSLPGARTQLNSRTRSQASAGIMPALRLAADVEDERASQDCR</sequence>
<dbReference type="Pfam" id="PF13623">
    <property type="entry name" value="SurA_N_2"/>
    <property type="match status" value="1"/>
</dbReference>
<dbReference type="PANTHER" id="PTHR47529:SF1">
    <property type="entry name" value="PERIPLASMIC CHAPERONE PPID"/>
    <property type="match status" value="1"/>
</dbReference>
<reference evidence="14 15" key="1">
    <citation type="submission" date="2020-03" db="EMBL/GenBank/DDBJ databases">
        <title>Genomic Encyclopedia of Type Strains, Phase IV (KMG-IV): sequencing the most valuable type-strain genomes for metagenomic binning, comparative biology and taxonomic classification.</title>
        <authorList>
            <person name="Goeker M."/>
        </authorList>
    </citation>
    <scope>NUCLEOTIDE SEQUENCE [LARGE SCALE GENOMIC DNA]</scope>
    <source>
        <strain evidence="14 15">DSM 105096</strain>
    </source>
</reference>
<comment type="caution">
    <text evidence="14">The sequence shown here is derived from an EMBL/GenBank/DDBJ whole genome shotgun (WGS) entry which is preliminary data.</text>
</comment>
<keyword evidence="2" id="KW-1003">Cell membrane</keyword>
<keyword evidence="15" id="KW-1185">Reference proteome</keyword>
<evidence type="ECO:0000256" key="12">
    <source>
        <dbReference type="SAM" id="MobiDB-lite"/>
    </source>
</evidence>
<name>A0ABX0XAK4_9BACT</name>
<dbReference type="InterPro" id="IPR046357">
    <property type="entry name" value="PPIase_dom_sf"/>
</dbReference>
<protein>
    <recommendedName>
        <fullName evidence="9">Periplasmic chaperone PpiD</fullName>
    </recommendedName>
    <alternativeName>
        <fullName evidence="10">Periplasmic folding chaperone</fullName>
    </alternativeName>
</protein>
<dbReference type="EMBL" id="JAATJH010000002">
    <property type="protein sequence ID" value="NJC25978.1"/>
    <property type="molecule type" value="Genomic_DNA"/>
</dbReference>
<dbReference type="Pfam" id="PF13616">
    <property type="entry name" value="Rotamase_3"/>
    <property type="match status" value="1"/>
</dbReference>
<keyword evidence="3" id="KW-0997">Cell inner membrane</keyword>
<dbReference type="SUPFAM" id="SSF54534">
    <property type="entry name" value="FKBP-like"/>
    <property type="match status" value="1"/>
</dbReference>
<evidence type="ECO:0000256" key="6">
    <source>
        <dbReference type="ARBA" id="ARBA00023136"/>
    </source>
</evidence>
<dbReference type="InterPro" id="IPR052029">
    <property type="entry name" value="PpiD_chaperone"/>
</dbReference>
<dbReference type="PANTHER" id="PTHR47529">
    <property type="entry name" value="PEPTIDYL-PROLYL CIS-TRANS ISOMERASE D"/>
    <property type="match status" value="1"/>
</dbReference>
<feature type="region of interest" description="Disordered" evidence="12">
    <location>
        <begin position="664"/>
        <end position="683"/>
    </location>
</feature>
<evidence type="ECO:0000256" key="3">
    <source>
        <dbReference type="ARBA" id="ARBA00022519"/>
    </source>
</evidence>
<evidence type="ECO:0000256" key="9">
    <source>
        <dbReference type="ARBA" id="ARBA00040743"/>
    </source>
</evidence>
<keyword evidence="4" id="KW-0812">Transmembrane</keyword>
<dbReference type="PROSITE" id="PS50198">
    <property type="entry name" value="PPIC_PPIASE_2"/>
    <property type="match status" value="1"/>
</dbReference>
<keyword evidence="5" id="KW-1133">Transmembrane helix</keyword>
<dbReference type="GO" id="GO:0003755">
    <property type="term" value="F:peptidyl-prolyl cis-trans isomerase activity"/>
    <property type="evidence" value="ECO:0007669"/>
    <property type="project" value="UniProtKB-EC"/>
</dbReference>
<keyword evidence="11 14" id="KW-0413">Isomerase</keyword>
<evidence type="ECO:0000313" key="15">
    <source>
        <dbReference type="Proteomes" id="UP000770785"/>
    </source>
</evidence>
<dbReference type="SUPFAM" id="SSF109998">
    <property type="entry name" value="Triger factor/SurA peptide-binding domain-like"/>
    <property type="match status" value="1"/>
</dbReference>
<dbReference type="Proteomes" id="UP000770785">
    <property type="component" value="Unassembled WGS sequence"/>
</dbReference>
<dbReference type="Gene3D" id="3.10.50.40">
    <property type="match status" value="1"/>
</dbReference>
<evidence type="ECO:0000256" key="1">
    <source>
        <dbReference type="ARBA" id="ARBA00004382"/>
    </source>
</evidence>
<dbReference type="RefSeq" id="WP_168036745.1">
    <property type="nucleotide sequence ID" value="NZ_JAATJH010000002.1"/>
</dbReference>
<evidence type="ECO:0000256" key="5">
    <source>
        <dbReference type="ARBA" id="ARBA00022989"/>
    </source>
</evidence>
<evidence type="ECO:0000256" key="4">
    <source>
        <dbReference type="ARBA" id="ARBA00022692"/>
    </source>
</evidence>
<evidence type="ECO:0000313" key="14">
    <source>
        <dbReference type="EMBL" id="NJC25978.1"/>
    </source>
</evidence>
<evidence type="ECO:0000256" key="7">
    <source>
        <dbReference type="ARBA" id="ARBA00023186"/>
    </source>
</evidence>